<evidence type="ECO:0000313" key="2">
    <source>
        <dbReference type="Proteomes" id="UP000614221"/>
    </source>
</evidence>
<name>A0A830F471_9EURY</name>
<proteinExistence type="predicted"/>
<dbReference type="Proteomes" id="UP000614221">
    <property type="component" value="Unassembled WGS sequence"/>
</dbReference>
<sequence length="85" mass="9904">MARADRTTATERDTVPVQASEWRLRYTVGDLVHYTEWTADFPTVENYYDQYRRSDHAHDVRIERRVVARGAEDEQSETLRTGGTA</sequence>
<dbReference type="OrthoDB" id="216239at2157"/>
<reference evidence="1" key="1">
    <citation type="journal article" date="2014" name="Int. J. Syst. Evol. Microbiol.">
        <title>Complete genome sequence of Corynebacterium casei LMG S-19264T (=DSM 44701T), isolated from a smear-ripened cheese.</title>
        <authorList>
            <consortium name="US DOE Joint Genome Institute (JGI-PGF)"/>
            <person name="Walter F."/>
            <person name="Albersmeier A."/>
            <person name="Kalinowski J."/>
            <person name="Ruckert C."/>
        </authorList>
    </citation>
    <scope>NUCLEOTIDE SEQUENCE</scope>
    <source>
        <strain evidence="1">JCM 19018</strain>
    </source>
</reference>
<comment type="caution">
    <text evidence="1">The sequence shown here is derived from an EMBL/GenBank/DDBJ whole genome shotgun (WGS) entry which is preliminary data.</text>
</comment>
<evidence type="ECO:0000313" key="1">
    <source>
        <dbReference type="EMBL" id="GGK84032.1"/>
    </source>
</evidence>
<dbReference type="AlphaFoldDB" id="A0A830F471"/>
<accession>A0A830F471</accession>
<protein>
    <submittedName>
        <fullName evidence="1">Uncharacterized protein</fullName>
    </submittedName>
</protein>
<dbReference type="EMBL" id="BMPD01000011">
    <property type="protein sequence ID" value="GGK84032.1"/>
    <property type="molecule type" value="Genomic_DNA"/>
</dbReference>
<organism evidence="1 2">
    <name type="scientific">Haloarcula sebkhae</name>
    <dbReference type="NCBI Taxonomy" id="932660"/>
    <lineage>
        <taxon>Archaea</taxon>
        <taxon>Methanobacteriati</taxon>
        <taxon>Methanobacteriota</taxon>
        <taxon>Stenosarchaea group</taxon>
        <taxon>Halobacteria</taxon>
        <taxon>Halobacteriales</taxon>
        <taxon>Haloarculaceae</taxon>
        <taxon>Haloarcula</taxon>
    </lineage>
</organism>
<reference evidence="1" key="2">
    <citation type="submission" date="2020-09" db="EMBL/GenBank/DDBJ databases">
        <authorList>
            <person name="Sun Q."/>
            <person name="Ohkuma M."/>
        </authorList>
    </citation>
    <scope>NUCLEOTIDE SEQUENCE</scope>
    <source>
        <strain evidence="1">JCM 19018</strain>
    </source>
</reference>
<dbReference type="RefSeq" id="WP_188980755.1">
    <property type="nucleotide sequence ID" value="NZ_BMPD01000011.1"/>
</dbReference>
<gene>
    <name evidence="1" type="ORF">GCM10009067_40290</name>
</gene>